<dbReference type="Proteomes" id="UP001498398">
    <property type="component" value="Unassembled WGS sequence"/>
</dbReference>
<keyword evidence="2" id="KW-1185">Reference proteome</keyword>
<sequence>MFRSVQALTGAVISGSTALQFFARAHWTASDLDVYVEHSSGYLMALFLISIGYDFEPTNSQNWSISDAYDQINLTEVYDDGRGFACVFNFHRGSSKIQLITATYSPIDIILNFHSTVVMNLITARHAFCLYPQASFEEHTSLITFRDEGIDRNFAWEKYVERGWTLVNADGSLWGVWNNEDAPTLPLDSFQLSKPRHIGDRFSWTIKLSPLRTAARDYTQDTLTWISSLPYSIPRPLIVTASRDNLELFTAHSWILTHSGLAVTASYIVLQDPVVKYVYCFVKERTLLELIHQWVLDARQKMEGKQKVGLVGAFAHALMTLLQKISKPQPPQTEPEIEINDTQLHSLAMQYYMRWRGAV</sequence>
<proteinExistence type="predicted"/>
<reference evidence="1 2" key="1">
    <citation type="submission" date="2024-01" db="EMBL/GenBank/DDBJ databases">
        <title>A draft genome for the cacao thread blight pathogen Marasmiellus scandens.</title>
        <authorList>
            <person name="Baruah I.K."/>
            <person name="Leung J."/>
            <person name="Bukari Y."/>
            <person name="Amoako-Attah I."/>
            <person name="Meinhardt L.W."/>
            <person name="Bailey B.A."/>
            <person name="Cohen S.P."/>
        </authorList>
    </citation>
    <scope>NUCLEOTIDE SEQUENCE [LARGE SCALE GENOMIC DNA]</scope>
    <source>
        <strain evidence="1 2">GH-19</strain>
    </source>
</reference>
<evidence type="ECO:0000313" key="2">
    <source>
        <dbReference type="Proteomes" id="UP001498398"/>
    </source>
</evidence>
<organism evidence="1 2">
    <name type="scientific">Marasmiellus scandens</name>
    <dbReference type="NCBI Taxonomy" id="2682957"/>
    <lineage>
        <taxon>Eukaryota</taxon>
        <taxon>Fungi</taxon>
        <taxon>Dikarya</taxon>
        <taxon>Basidiomycota</taxon>
        <taxon>Agaricomycotina</taxon>
        <taxon>Agaricomycetes</taxon>
        <taxon>Agaricomycetidae</taxon>
        <taxon>Agaricales</taxon>
        <taxon>Marasmiineae</taxon>
        <taxon>Omphalotaceae</taxon>
        <taxon>Marasmiellus</taxon>
    </lineage>
</organism>
<gene>
    <name evidence="1" type="ORF">VKT23_015312</name>
</gene>
<accession>A0ABR1IXZ6</accession>
<comment type="caution">
    <text evidence="1">The sequence shown here is derived from an EMBL/GenBank/DDBJ whole genome shotgun (WGS) entry which is preliminary data.</text>
</comment>
<name>A0ABR1IXZ6_9AGAR</name>
<protein>
    <submittedName>
        <fullName evidence="1">Uncharacterized protein</fullName>
    </submittedName>
</protein>
<evidence type="ECO:0000313" key="1">
    <source>
        <dbReference type="EMBL" id="KAK7444300.1"/>
    </source>
</evidence>
<dbReference type="EMBL" id="JBANRG010000051">
    <property type="protein sequence ID" value="KAK7444300.1"/>
    <property type="molecule type" value="Genomic_DNA"/>
</dbReference>